<evidence type="ECO:0000256" key="8">
    <source>
        <dbReference type="ARBA" id="ARBA00023136"/>
    </source>
</evidence>
<evidence type="ECO:0000256" key="11">
    <source>
        <dbReference type="SAM" id="MobiDB-lite"/>
    </source>
</evidence>
<protein>
    <recommendedName>
        <fullName evidence="10">Holocytochrome c-type synthase</fullName>
        <ecNumber evidence="10">4.4.1.17</ecNumber>
    </recommendedName>
</protein>
<evidence type="ECO:0000256" key="7">
    <source>
        <dbReference type="ARBA" id="ARBA00023128"/>
    </source>
</evidence>
<evidence type="ECO:0000256" key="1">
    <source>
        <dbReference type="ARBA" id="ARBA00004273"/>
    </source>
</evidence>
<dbReference type="AlphaFoldDB" id="A0A194V560"/>
<keyword evidence="14" id="KW-1185">Reference proteome</keyword>
<feature type="compositionally biased region" description="Pro residues" evidence="11">
    <location>
        <begin position="342"/>
        <end position="354"/>
    </location>
</feature>
<evidence type="ECO:0000256" key="3">
    <source>
        <dbReference type="ARBA" id="ARBA00022617"/>
    </source>
</evidence>
<dbReference type="OrthoDB" id="1158011at2759"/>
<accession>A0A194V560</accession>
<feature type="domain" description="TIM-barrel" evidence="12">
    <location>
        <begin position="9"/>
        <end position="274"/>
    </location>
</feature>
<keyword evidence="4 10" id="KW-0479">Metal-binding</keyword>
<dbReference type="GO" id="GO:0004408">
    <property type="term" value="F:holocytochrome-c synthase activity"/>
    <property type="evidence" value="ECO:0007669"/>
    <property type="project" value="UniProtKB-EC"/>
</dbReference>
<dbReference type="InterPro" id="IPR009215">
    <property type="entry name" value="TIM-br_IGPS-like"/>
</dbReference>
<dbReference type="InterPro" id="IPR015813">
    <property type="entry name" value="Pyrv/PenolPyrv_kinase-like_dom"/>
</dbReference>
<evidence type="ECO:0000256" key="2">
    <source>
        <dbReference type="ARBA" id="ARBA00007255"/>
    </source>
</evidence>
<dbReference type="STRING" id="694573.A0A194V560"/>
<dbReference type="PANTHER" id="PTHR31862">
    <property type="entry name" value="UPF0261 DOMAIN PROTEIN (AFU_ORTHOLOGUE AFUA_1G10120)"/>
    <property type="match status" value="1"/>
</dbReference>
<keyword evidence="7 10" id="KW-0496">Mitochondrion</keyword>
<dbReference type="InterPro" id="IPR013785">
    <property type="entry name" value="Aldolase_TIM"/>
</dbReference>
<comment type="subcellular location">
    <subcellularLocation>
        <location evidence="1 10">Mitochondrion inner membrane</location>
    </subcellularLocation>
</comment>
<feature type="region of interest" description="Disordered" evidence="11">
    <location>
        <begin position="391"/>
        <end position="419"/>
    </location>
</feature>
<keyword evidence="6 10" id="KW-0408">Iron</keyword>
<feature type="region of interest" description="Disordered" evidence="11">
    <location>
        <begin position="299"/>
        <end position="367"/>
    </location>
</feature>
<evidence type="ECO:0000313" key="14">
    <source>
        <dbReference type="Proteomes" id="UP000078576"/>
    </source>
</evidence>
<evidence type="ECO:0000256" key="6">
    <source>
        <dbReference type="ARBA" id="ARBA00023004"/>
    </source>
</evidence>
<dbReference type="Gene3D" id="1.20.5.460">
    <property type="entry name" value="Single helix bin"/>
    <property type="match status" value="1"/>
</dbReference>
<dbReference type="PROSITE" id="PS00822">
    <property type="entry name" value="CYTO_HEME_LYASE_2"/>
    <property type="match status" value="1"/>
</dbReference>
<evidence type="ECO:0000313" key="13">
    <source>
        <dbReference type="EMBL" id="KUI59082.1"/>
    </source>
</evidence>
<organism evidence="13 14">
    <name type="scientific">Cytospora mali</name>
    <name type="common">Apple Valsa canker fungus</name>
    <name type="synonym">Valsa mali</name>
    <dbReference type="NCBI Taxonomy" id="578113"/>
    <lineage>
        <taxon>Eukaryota</taxon>
        <taxon>Fungi</taxon>
        <taxon>Dikarya</taxon>
        <taxon>Ascomycota</taxon>
        <taxon>Pezizomycotina</taxon>
        <taxon>Sordariomycetes</taxon>
        <taxon>Sordariomycetidae</taxon>
        <taxon>Diaporthales</taxon>
        <taxon>Cytosporaceae</taxon>
        <taxon>Cytospora</taxon>
    </lineage>
</organism>
<dbReference type="EC" id="4.4.1.17" evidence="10"/>
<name>A0A194V560_CYTMA</name>
<evidence type="ECO:0000256" key="4">
    <source>
        <dbReference type="ARBA" id="ARBA00022723"/>
    </source>
</evidence>
<comment type="function">
    <text evidence="10">Lyase that catalyzes the covalent linking of the heme group to the cytochrome C apoprotein to produce the mature functional cytochrome.</text>
</comment>
<gene>
    <name evidence="13" type="ORF">VP1G_06355</name>
</gene>
<reference evidence="14" key="1">
    <citation type="submission" date="2014-12" db="EMBL/GenBank/DDBJ databases">
        <title>Genome Sequence of Valsa Canker Pathogens Uncovers a Specific Adaption of Colonization on Woody Bark.</title>
        <authorList>
            <person name="Yin Z."/>
            <person name="Liu H."/>
            <person name="Gao X."/>
            <person name="Li Z."/>
            <person name="Song N."/>
            <person name="Ke X."/>
            <person name="Dai Q."/>
            <person name="Wu Y."/>
            <person name="Sun Y."/>
            <person name="Xu J.-R."/>
            <person name="Kang Z.K."/>
            <person name="Wang L."/>
            <person name="Huang L."/>
        </authorList>
    </citation>
    <scope>NUCLEOTIDE SEQUENCE [LARGE SCALE GENOMIC DNA]</scope>
    <source>
        <strain evidence="14">SXYL134</strain>
    </source>
</reference>
<comment type="similarity">
    <text evidence="2 10">Belongs to the cytochrome c-type heme lyase family.</text>
</comment>
<proteinExistence type="inferred from homology"/>
<dbReference type="EMBL" id="KN714724">
    <property type="protein sequence ID" value="KUI59082.1"/>
    <property type="molecule type" value="Genomic_DNA"/>
</dbReference>
<dbReference type="SUPFAM" id="SSF51621">
    <property type="entry name" value="Phosphoenolpyruvate/pyruvate domain"/>
    <property type="match status" value="1"/>
</dbReference>
<dbReference type="Pfam" id="PF01265">
    <property type="entry name" value="Cyto_heme_lyase"/>
    <property type="match status" value="1"/>
</dbReference>
<evidence type="ECO:0000259" key="12">
    <source>
        <dbReference type="Pfam" id="PF09370"/>
    </source>
</evidence>
<dbReference type="PANTHER" id="PTHR31862:SF1">
    <property type="entry name" value="UPF0261 DOMAIN PROTEIN (AFU_ORTHOLOGUE AFUA_1G10120)"/>
    <property type="match status" value="1"/>
</dbReference>
<keyword evidence="5 10" id="KW-0999">Mitochondrion inner membrane</keyword>
<keyword evidence="9 10" id="KW-0456">Lyase</keyword>
<dbReference type="GO" id="GO:0005743">
    <property type="term" value="C:mitochondrial inner membrane"/>
    <property type="evidence" value="ECO:0007669"/>
    <property type="project" value="UniProtKB-SubCell"/>
</dbReference>
<dbReference type="Proteomes" id="UP000078576">
    <property type="component" value="Unassembled WGS sequence"/>
</dbReference>
<keyword evidence="8 10" id="KW-0472">Membrane</keyword>
<dbReference type="GO" id="GO:0046872">
    <property type="term" value="F:metal ion binding"/>
    <property type="evidence" value="ECO:0007669"/>
    <property type="project" value="UniProtKB-KW"/>
</dbReference>
<comment type="catalytic activity">
    <reaction evidence="10">
        <text>holo-[cytochrome c] = apo-[cytochrome c] + heme b</text>
        <dbReference type="Rhea" id="RHEA:22648"/>
        <dbReference type="Rhea" id="RHEA-COMP:10725"/>
        <dbReference type="Rhea" id="RHEA-COMP:10726"/>
        <dbReference type="ChEBI" id="CHEBI:29950"/>
        <dbReference type="ChEBI" id="CHEBI:60344"/>
        <dbReference type="ChEBI" id="CHEBI:83739"/>
        <dbReference type="EC" id="4.4.1.17"/>
    </reaction>
</comment>
<dbReference type="InterPro" id="IPR051353">
    <property type="entry name" value="Tobamovirus_resist_UPF0261"/>
</dbReference>
<evidence type="ECO:0000256" key="10">
    <source>
        <dbReference type="RuleBase" id="RU363130"/>
    </source>
</evidence>
<dbReference type="Gene3D" id="3.20.20.70">
    <property type="entry name" value="Aldolase class I"/>
    <property type="match status" value="1"/>
</dbReference>
<evidence type="ECO:0000256" key="9">
    <source>
        <dbReference type="ARBA" id="ARBA00023239"/>
    </source>
</evidence>
<dbReference type="InterPro" id="IPR000511">
    <property type="entry name" value="Holocyt_c/c1_synthase"/>
</dbReference>
<evidence type="ECO:0000256" key="5">
    <source>
        <dbReference type="ARBA" id="ARBA00022792"/>
    </source>
</evidence>
<sequence length="617" mass="67087">MAPPTNRQEILGKLRGQIAKGQAIVGAGAGIGLSAKFVEQGGGDLIIIYNSGRFRMAGRGSLAGLMPYGNANDVVLDMANEVLPIVKHTPVIAGVCGTDPFRNMTAFLKQLKDLGFAGVQNFPTVGLIDGQFRANLEETGMSFDLEVEMIQLAHDMDMVTTPYVFDVEESKKMAKAGADILVAHMGLTTSGSIGATSGKSLEDCVKLIQDIRDAAASINPDVIVLCHGGPISAPDDAKYVLERVKGVHGFYGASSMERLPVEEAITNITRSFKALKPSSQASIMGWFWADAASTSSQVQSSTAQIKPASCPVPHEKRGGAAPPPSCPMHKQTVDVLGSVAPTPSPAAPLPPSSCPVPHDQRHQSNAANEPSLLSKLNPLNYMFHNLSQAPAPNQQQALPTDRDPSSIPKGTGDGNWEYPSPQQMYNALLRKGYTDTDITAVESMVAVHNFLNEGAWAEVVEWEKRFGGGLSRAWEICKRGEENAQETQRILDWKTNTQPINPTLVRFQGRPKDMTPKAAMFQVMGWLYPAKFATEPPFDRHDWYVARNVDGQEKQVRYVIDYYTGPPEPTGEPVFYLDVRPAMTPTGAVERLMRWGGDVWWKASGGEVREANQISKR</sequence>
<dbReference type="Pfam" id="PF09370">
    <property type="entry name" value="PEP_hydrolase"/>
    <property type="match status" value="1"/>
</dbReference>
<keyword evidence="3 10" id="KW-0349">Heme</keyword>